<dbReference type="InterPro" id="IPR035965">
    <property type="entry name" value="PAS-like_dom_sf"/>
</dbReference>
<dbReference type="PANTHER" id="PTHR43065:SF10">
    <property type="entry name" value="PEROXIDE STRESS-ACTIVATED HISTIDINE KINASE MAK3"/>
    <property type="match status" value="1"/>
</dbReference>
<accession>A0A7C4YH86</accession>
<keyword evidence="4" id="KW-0808">Transferase</keyword>
<dbReference type="InterPro" id="IPR003661">
    <property type="entry name" value="HisK_dim/P_dom"/>
</dbReference>
<evidence type="ECO:0000256" key="2">
    <source>
        <dbReference type="ARBA" id="ARBA00012438"/>
    </source>
</evidence>
<dbReference type="EC" id="2.7.13.3" evidence="2"/>
<dbReference type="InterPro" id="IPR003018">
    <property type="entry name" value="GAF"/>
</dbReference>
<keyword evidence="5" id="KW-0547">Nucleotide-binding</keyword>
<dbReference type="Pfam" id="PF02518">
    <property type="entry name" value="HATPase_c"/>
    <property type="match status" value="1"/>
</dbReference>
<dbReference type="Gene3D" id="3.30.565.10">
    <property type="entry name" value="Histidine kinase-like ATPase, C-terminal domain"/>
    <property type="match status" value="1"/>
</dbReference>
<name>A0A7C4YH86_UNCW3</name>
<dbReference type="SMART" id="SM00388">
    <property type="entry name" value="HisKA"/>
    <property type="match status" value="1"/>
</dbReference>
<comment type="catalytic activity">
    <reaction evidence="1">
        <text>ATP + protein L-histidine = ADP + protein N-phospho-L-histidine.</text>
        <dbReference type="EC" id="2.7.13.3"/>
    </reaction>
</comment>
<proteinExistence type="predicted"/>
<evidence type="ECO:0000256" key="3">
    <source>
        <dbReference type="ARBA" id="ARBA00022553"/>
    </source>
</evidence>
<dbReference type="EMBL" id="DTHG01000055">
    <property type="protein sequence ID" value="HGW91767.1"/>
    <property type="molecule type" value="Genomic_DNA"/>
</dbReference>
<dbReference type="InterPro" id="IPR036890">
    <property type="entry name" value="HATPase_C_sf"/>
</dbReference>
<evidence type="ECO:0000256" key="5">
    <source>
        <dbReference type="ARBA" id="ARBA00022741"/>
    </source>
</evidence>
<dbReference type="SUPFAM" id="SSF55785">
    <property type="entry name" value="PYP-like sensor domain (PAS domain)"/>
    <property type="match status" value="1"/>
</dbReference>
<dbReference type="GO" id="GO:0005524">
    <property type="term" value="F:ATP binding"/>
    <property type="evidence" value="ECO:0007669"/>
    <property type="project" value="UniProtKB-KW"/>
</dbReference>
<dbReference type="PROSITE" id="PS50109">
    <property type="entry name" value="HIS_KIN"/>
    <property type="match status" value="1"/>
</dbReference>
<dbReference type="GO" id="GO:0000155">
    <property type="term" value="F:phosphorelay sensor kinase activity"/>
    <property type="evidence" value="ECO:0007669"/>
    <property type="project" value="InterPro"/>
</dbReference>
<sequence length="596" mass="69207">MKFLEEIKNLLTDFIKRSKDFYHMDDEEVIEFISSKIKDFGNVFKKYPKKSDEEILNLKIGKREIYFLFDKEIGDDEREFLKLFLSLFIDRINIDREIKEYEYKFSSISSVLKSLSLKGELSLKKILKEIVREMNLAYAGILLKEDESLRLSSLHSMVPQELKEFSIPLYRDTVTTKTFKESKIYLIQDVESCPFYLSGIYGIESELSIPIMFGDEKFGVLDLGKNVKNGFSNIEVLFAEDIAYLFGMFLWNMNSLANLKKEEFMTSLIIENINTGLVITDENGKIIRSNSFIKGWLNDEIDGKYIYDYFNVSNMRKPTEGIGVQRETFYFKNKYFGYSGSPIFDGKRLIGALYLIRDLTEIREMEEKMKLQERLAILGEMAASMAHEIRNPLAAVKAGIEYLKKKEKVKEEIKNYDMIIKEISKVERIVRDMILYARRPPLRVKNFNIYNCITRIVENFRNSIQDKNVSFQISCAENLYIEGDEDQLGEVFTNIIQNGIDAIEKNGSINIEVVMDKEYVKLYFKDTGCGISDDIKDKIFNPFFTTKTKGTGLGLSITHRIVSDHNGNIEFYNNKDGGATFVITLPRRQNGRDLIR</sequence>
<dbReference type="SUPFAM" id="SSF55874">
    <property type="entry name" value="ATPase domain of HSP90 chaperone/DNA topoisomerase II/histidine kinase"/>
    <property type="match status" value="1"/>
</dbReference>
<keyword evidence="8" id="KW-0902">Two-component regulatory system</keyword>
<dbReference type="Gene3D" id="1.10.287.130">
    <property type="match status" value="1"/>
</dbReference>
<dbReference type="PANTHER" id="PTHR43065">
    <property type="entry name" value="SENSOR HISTIDINE KINASE"/>
    <property type="match status" value="1"/>
</dbReference>
<dbReference type="SUPFAM" id="SSF55781">
    <property type="entry name" value="GAF domain-like"/>
    <property type="match status" value="1"/>
</dbReference>
<dbReference type="SUPFAM" id="SSF47384">
    <property type="entry name" value="Homodimeric domain of signal transducing histidine kinase"/>
    <property type="match status" value="1"/>
</dbReference>
<evidence type="ECO:0000256" key="8">
    <source>
        <dbReference type="ARBA" id="ARBA00023012"/>
    </source>
</evidence>
<dbReference type="Pfam" id="PF13185">
    <property type="entry name" value="GAF_2"/>
    <property type="match status" value="1"/>
</dbReference>
<dbReference type="InterPro" id="IPR036097">
    <property type="entry name" value="HisK_dim/P_sf"/>
</dbReference>
<evidence type="ECO:0000256" key="1">
    <source>
        <dbReference type="ARBA" id="ARBA00000085"/>
    </source>
</evidence>
<dbReference type="CDD" id="cd00082">
    <property type="entry name" value="HisKA"/>
    <property type="match status" value="1"/>
</dbReference>
<dbReference type="PRINTS" id="PR00344">
    <property type="entry name" value="BCTRLSENSOR"/>
</dbReference>
<dbReference type="AlphaFoldDB" id="A0A7C4YH86"/>
<evidence type="ECO:0000256" key="4">
    <source>
        <dbReference type="ARBA" id="ARBA00022679"/>
    </source>
</evidence>
<dbReference type="InterPro" id="IPR004358">
    <property type="entry name" value="Sig_transdc_His_kin-like_C"/>
</dbReference>
<keyword evidence="7" id="KW-0067">ATP-binding</keyword>
<keyword evidence="3" id="KW-0597">Phosphoprotein</keyword>
<gene>
    <name evidence="10" type="ORF">ENV67_04410</name>
</gene>
<dbReference type="Gene3D" id="3.30.450.20">
    <property type="entry name" value="PAS domain"/>
    <property type="match status" value="1"/>
</dbReference>
<dbReference type="InterPro" id="IPR003594">
    <property type="entry name" value="HATPase_dom"/>
</dbReference>
<evidence type="ECO:0000256" key="7">
    <source>
        <dbReference type="ARBA" id="ARBA00022840"/>
    </source>
</evidence>
<dbReference type="Gene3D" id="3.30.450.40">
    <property type="match status" value="1"/>
</dbReference>
<evidence type="ECO:0000256" key="6">
    <source>
        <dbReference type="ARBA" id="ARBA00022777"/>
    </source>
</evidence>
<dbReference type="SMART" id="SM00387">
    <property type="entry name" value="HATPase_c"/>
    <property type="match status" value="1"/>
</dbReference>
<feature type="domain" description="Histidine kinase" evidence="9">
    <location>
        <begin position="384"/>
        <end position="589"/>
    </location>
</feature>
<protein>
    <recommendedName>
        <fullName evidence="2">histidine kinase</fullName>
        <ecNumber evidence="2">2.7.13.3</ecNumber>
    </recommendedName>
</protein>
<evidence type="ECO:0000259" key="9">
    <source>
        <dbReference type="PROSITE" id="PS50109"/>
    </source>
</evidence>
<evidence type="ECO:0000313" key="10">
    <source>
        <dbReference type="EMBL" id="HGW91767.1"/>
    </source>
</evidence>
<organism evidence="10">
    <name type="scientific">candidate division WOR-3 bacterium</name>
    <dbReference type="NCBI Taxonomy" id="2052148"/>
    <lineage>
        <taxon>Bacteria</taxon>
        <taxon>Bacteria division WOR-3</taxon>
    </lineage>
</organism>
<dbReference type="Pfam" id="PF00512">
    <property type="entry name" value="HisKA"/>
    <property type="match status" value="1"/>
</dbReference>
<reference evidence="10" key="1">
    <citation type="journal article" date="2020" name="mSystems">
        <title>Genome- and Community-Level Interaction Insights into Carbon Utilization and Element Cycling Functions of Hydrothermarchaeota in Hydrothermal Sediment.</title>
        <authorList>
            <person name="Zhou Z."/>
            <person name="Liu Y."/>
            <person name="Xu W."/>
            <person name="Pan J."/>
            <person name="Luo Z.H."/>
            <person name="Li M."/>
        </authorList>
    </citation>
    <scope>NUCLEOTIDE SEQUENCE [LARGE SCALE GENOMIC DNA]</scope>
    <source>
        <strain evidence="10">SpSt-780</strain>
    </source>
</reference>
<dbReference type="InterPro" id="IPR005467">
    <property type="entry name" value="His_kinase_dom"/>
</dbReference>
<comment type="caution">
    <text evidence="10">The sequence shown here is derived from an EMBL/GenBank/DDBJ whole genome shotgun (WGS) entry which is preliminary data.</text>
</comment>
<dbReference type="InterPro" id="IPR029016">
    <property type="entry name" value="GAF-like_dom_sf"/>
</dbReference>
<keyword evidence="6" id="KW-0418">Kinase</keyword>